<dbReference type="Pfam" id="PF07059">
    <property type="entry name" value="EDR2_C"/>
    <property type="match status" value="1"/>
</dbReference>
<evidence type="ECO:0000313" key="4">
    <source>
        <dbReference type="Proteomes" id="UP001153069"/>
    </source>
</evidence>
<dbReference type="EMBL" id="CAICTM010000089">
    <property type="protein sequence ID" value="CAB9500727.1"/>
    <property type="molecule type" value="Genomic_DNA"/>
</dbReference>
<feature type="compositionally biased region" description="Low complexity" evidence="1">
    <location>
        <begin position="98"/>
        <end position="111"/>
    </location>
</feature>
<accession>A0A9N8H5N3</accession>
<feature type="compositionally biased region" description="Low complexity" evidence="1">
    <location>
        <begin position="412"/>
        <end position="422"/>
    </location>
</feature>
<feature type="compositionally biased region" description="Basic residues" evidence="1">
    <location>
        <begin position="937"/>
        <end position="951"/>
    </location>
</feature>
<keyword evidence="4" id="KW-1185">Reference proteome</keyword>
<name>A0A9N8H5N3_9STRA</name>
<feature type="domain" description="PH" evidence="2">
    <location>
        <begin position="545"/>
        <end position="729"/>
    </location>
</feature>
<feature type="region of interest" description="Disordered" evidence="1">
    <location>
        <begin position="1294"/>
        <end position="1335"/>
    </location>
</feature>
<dbReference type="PANTHER" id="PTHR31558">
    <property type="entry name" value="CW14 PROTEIN"/>
    <property type="match status" value="1"/>
</dbReference>
<feature type="region of interest" description="Disordered" evidence="1">
    <location>
        <begin position="349"/>
        <end position="373"/>
    </location>
</feature>
<sequence length="1335" mass="143906">MEDQGGEIDSSESNNGVDSYDRPEASESGIITELEHQRSQNMANVDMSADLGIADDLEVPVQAANHTGTSKSKGKSRRLSTRVARGIKKQINSAITTSSSSSSSQHPSSGKSSRRPRSLSPPRSGRHPHSPNSSGEEAEESTSSNQQQQKQKSSKHKSSYKHVAKAAAAAAKKLKVKKSSKKSHDVEMHQNVHHAYSSSANSSRASTPTQTTTHHSTMMMMGKTPVNTPVNAATIIDGQQAINIMQQQQHQQLQPHLPPTLAECDEEGSESQFNPSESHNDPTEASMEFNLVHQKDEPFAAANNPSPAAAEDEALKLAQAMAMAVQANPTKSHQEIQRMVLSQPEFQHMAATAHPPAAAPSSSGSGSGSKGFTKNFKSLQKTIASGAKTAQKAAQKGFLEYAGTIESALGSSTTSFPFSMSTAKEPSKSNVMETGSTGTATTATTTTASTAPPPAVAMASLTPTISAATTTSNSTLPPTIKEETPSTMSLEQSHTTGVSLHSSTTSNPMAAATVATEQMEGLPKSPSFDATSAAANANNKNELPIKMTDVIWKRRSGFGSYYRSSAWERRRFILQGNALSYFRAKGENSRDDDRDVSAGGGGDLMDDATERFENDPKYYTSASGKTTSTKQRMMDALEQTATTLGLSTISTTSTGAEKIAGEIASSARGYMDLVKENAVVCATLGHSGAPSPFCLSIKVGGETKWKLCFASHRAQLMWMAAITDVIVQNSVDAYNLKLLSAADPANHDPTALFLPSLQEPPSDAEGQQPAQRDSGSQQQQLQHNSNSAFEDSENMPTPNFHHVSGRRLWMMEPYVIRAQNELTPEEHDVKEDDSADYDDEEDSDEEDDEADNLESKVPETDATVDDSDLWFMPEKRLVVAAAMINMALMYARNSTMSVQSFWMVVTVANMTLFTLLESMPRPGVASAAAKIAPSTTKPRKEKRKKPNRKKGTGSGGAGSGADKGSGAAATSTGVKAKKKKEKYVPLAGLSALRLKEHTDPRVNAKGEKFSGWMSIPGENLGVRSHGYITTKSKVPSPGSIYELVQMDIFESPARYPDMAKRVKLPKLPYDVDPNEVKTWRAPDHFVVSLSLPTDPPKLGSSSSDGGGYTVTLYFNMYKTTRDILKRITAEDYDPTSEPTPDDVQKSQVNAIRLFEDWVRRAPSDVEFQKRFKMIPNVVNAKEIGLPSWIGKYNGKPFLIKRPGQTGFLYPHPEISCVEFDISLHVFPYLAKQGICYMKDSMFANVVCSVGFVIEGRSDDELPECVIGLGQVCYPDPATMMQAADFFAGTAIRSFEPEEAEKPKPEATTEPAAAPAPAPAPSRPPATAGPSTAFDA</sequence>
<feature type="region of interest" description="Disordered" evidence="1">
    <location>
        <begin position="820"/>
        <end position="861"/>
    </location>
</feature>
<protein>
    <submittedName>
        <fullName evidence="3">DUF1336 domain containing protein, expressed</fullName>
    </submittedName>
</protein>
<feature type="compositionally biased region" description="Polar residues" evidence="1">
    <location>
        <begin position="786"/>
        <end position="797"/>
    </location>
</feature>
<dbReference type="InterPro" id="IPR009769">
    <property type="entry name" value="EDR2_C"/>
</dbReference>
<dbReference type="InterPro" id="IPR001849">
    <property type="entry name" value="PH_domain"/>
</dbReference>
<feature type="compositionally biased region" description="Basic residues" evidence="1">
    <location>
        <begin position="72"/>
        <end position="88"/>
    </location>
</feature>
<feature type="compositionally biased region" description="Acidic residues" evidence="1">
    <location>
        <begin position="1"/>
        <end position="10"/>
    </location>
</feature>
<dbReference type="OrthoDB" id="9970435at2759"/>
<feature type="region of interest" description="Disordered" evidence="1">
    <location>
        <begin position="749"/>
        <end position="801"/>
    </location>
</feature>
<feature type="region of interest" description="Disordered" evidence="1">
    <location>
        <begin position="412"/>
        <end position="454"/>
    </location>
</feature>
<feature type="region of interest" description="Disordered" evidence="1">
    <location>
        <begin position="586"/>
        <end position="609"/>
    </location>
</feature>
<feature type="compositionally biased region" description="Basic residues" evidence="1">
    <location>
        <begin position="152"/>
        <end position="164"/>
    </location>
</feature>
<feature type="compositionally biased region" description="Low complexity" evidence="1">
    <location>
        <begin position="130"/>
        <end position="151"/>
    </location>
</feature>
<reference evidence="3" key="1">
    <citation type="submission" date="2020-06" db="EMBL/GenBank/DDBJ databases">
        <authorList>
            <consortium name="Plant Systems Biology data submission"/>
        </authorList>
    </citation>
    <scope>NUCLEOTIDE SEQUENCE</scope>
    <source>
        <strain evidence="3">D6</strain>
    </source>
</reference>
<feature type="compositionally biased region" description="Gly residues" evidence="1">
    <location>
        <begin position="952"/>
        <end position="963"/>
    </location>
</feature>
<feature type="compositionally biased region" description="Low complexity" evidence="1">
    <location>
        <begin position="350"/>
        <end position="364"/>
    </location>
</feature>
<feature type="compositionally biased region" description="Low complexity" evidence="1">
    <location>
        <begin position="195"/>
        <end position="215"/>
    </location>
</feature>
<dbReference type="PANTHER" id="PTHR31558:SF3">
    <property type="entry name" value="CW14 PROTEIN"/>
    <property type="match status" value="1"/>
</dbReference>
<evidence type="ECO:0000256" key="1">
    <source>
        <dbReference type="SAM" id="MobiDB-lite"/>
    </source>
</evidence>
<feature type="compositionally biased region" description="Low complexity" evidence="1">
    <location>
        <begin position="1324"/>
        <end position="1335"/>
    </location>
</feature>
<evidence type="ECO:0000259" key="2">
    <source>
        <dbReference type="SMART" id="SM00233"/>
    </source>
</evidence>
<gene>
    <name evidence="3" type="ORF">SEMRO_90_G047440.1</name>
</gene>
<feature type="compositionally biased region" description="Low complexity" evidence="1">
    <location>
        <begin position="964"/>
        <end position="974"/>
    </location>
</feature>
<dbReference type="SUPFAM" id="SSF50729">
    <property type="entry name" value="PH domain-like"/>
    <property type="match status" value="1"/>
</dbReference>
<feature type="compositionally biased region" description="Basic residues" evidence="1">
    <location>
        <begin position="172"/>
        <end position="181"/>
    </location>
</feature>
<evidence type="ECO:0000313" key="3">
    <source>
        <dbReference type="EMBL" id="CAB9500727.1"/>
    </source>
</evidence>
<organism evidence="3 4">
    <name type="scientific">Seminavis robusta</name>
    <dbReference type="NCBI Taxonomy" id="568900"/>
    <lineage>
        <taxon>Eukaryota</taxon>
        <taxon>Sar</taxon>
        <taxon>Stramenopiles</taxon>
        <taxon>Ochrophyta</taxon>
        <taxon>Bacillariophyta</taxon>
        <taxon>Bacillariophyceae</taxon>
        <taxon>Bacillariophycidae</taxon>
        <taxon>Naviculales</taxon>
        <taxon>Naviculaceae</taxon>
        <taxon>Seminavis</taxon>
    </lineage>
</organism>
<feature type="compositionally biased region" description="Basic and acidic residues" evidence="1">
    <location>
        <begin position="586"/>
        <end position="596"/>
    </location>
</feature>
<feature type="region of interest" description="Disordered" evidence="1">
    <location>
        <begin position="1"/>
        <end position="30"/>
    </location>
</feature>
<feature type="compositionally biased region" description="Low complexity" evidence="1">
    <location>
        <begin position="434"/>
        <end position="450"/>
    </location>
</feature>
<feature type="compositionally biased region" description="Acidic residues" evidence="1">
    <location>
        <begin position="833"/>
        <end position="852"/>
    </location>
</feature>
<dbReference type="SMART" id="SM00233">
    <property type="entry name" value="PH"/>
    <property type="match status" value="1"/>
</dbReference>
<dbReference type="InterPro" id="IPR011993">
    <property type="entry name" value="PH-like_dom_sf"/>
</dbReference>
<dbReference type="Gene3D" id="2.30.29.30">
    <property type="entry name" value="Pleckstrin-homology domain (PH domain)/Phosphotyrosine-binding domain (PTB)"/>
    <property type="match status" value="1"/>
</dbReference>
<dbReference type="Proteomes" id="UP001153069">
    <property type="component" value="Unassembled WGS sequence"/>
</dbReference>
<comment type="caution">
    <text evidence="3">The sequence shown here is derived from an EMBL/GenBank/DDBJ whole genome shotgun (WGS) entry which is preliminary data.</text>
</comment>
<feature type="region of interest" description="Disordered" evidence="1">
    <location>
        <begin position="259"/>
        <end position="283"/>
    </location>
</feature>
<feature type="compositionally biased region" description="Low complexity" evidence="1">
    <location>
        <begin position="767"/>
        <end position="785"/>
    </location>
</feature>
<feature type="compositionally biased region" description="Pro residues" evidence="1">
    <location>
        <begin position="1313"/>
        <end position="1323"/>
    </location>
</feature>
<proteinExistence type="predicted"/>
<feature type="region of interest" description="Disordered" evidence="1">
    <location>
        <begin position="62"/>
        <end position="215"/>
    </location>
</feature>
<feature type="region of interest" description="Disordered" evidence="1">
    <location>
        <begin position="927"/>
        <end position="974"/>
    </location>
</feature>